<protein>
    <submittedName>
        <fullName evidence="1">Uncharacterized protein</fullName>
    </submittedName>
</protein>
<feature type="non-terminal residue" evidence="1">
    <location>
        <position position="106"/>
    </location>
</feature>
<dbReference type="EMBL" id="MU826361">
    <property type="protein sequence ID" value="KAJ7378965.1"/>
    <property type="molecule type" value="Genomic_DNA"/>
</dbReference>
<reference evidence="1" key="1">
    <citation type="submission" date="2023-01" db="EMBL/GenBank/DDBJ databases">
        <title>Genome assembly of the deep-sea coral Lophelia pertusa.</title>
        <authorList>
            <person name="Herrera S."/>
            <person name="Cordes E."/>
        </authorList>
    </citation>
    <scope>NUCLEOTIDE SEQUENCE</scope>
    <source>
        <strain evidence="1">USNM1676648</strain>
        <tissue evidence="1">Polyp</tissue>
    </source>
</reference>
<accession>A0A9W9ZCK2</accession>
<gene>
    <name evidence="1" type="ORF">OS493_019664</name>
</gene>
<keyword evidence="2" id="KW-1185">Reference proteome</keyword>
<dbReference type="AlphaFoldDB" id="A0A9W9ZCK2"/>
<dbReference type="Proteomes" id="UP001163046">
    <property type="component" value="Unassembled WGS sequence"/>
</dbReference>
<name>A0A9W9ZCK2_9CNID</name>
<organism evidence="1 2">
    <name type="scientific">Desmophyllum pertusum</name>
    <dbReference type="NCBI Taxonomy" id="174260"/>
    <lineage>
        <taxon>Eukaryota</taxon>
        <taxon>Metazoa</taxon>
        <taxon>Cnidaria</taxon>
        <taxon>Anthozoa</taxon>
        <taxon>Hexacorallia</taxon>
        <taxon>Scleractinia</taxon>
        <taxon>Caryophylliina</taxon>
        <taxon>Caryophylliidae</taxon>
        <taxon>Desmophyllum</taxon>
    </lineage>
</organism>
<comment type="caution">
    <text evidence="1">The sequence shown here is derived from an EMBL/GenBank/DDBJ whole genome shotgun (WGS) entry which is preliminary data.</text>
</comment>
<sequence>MGEERGAAVPIPSDLSAVLDAQKNAILAAVDSQIQGLQSNLLQAQTVLAVQLASDIQDIQPDTYTFKRKGNEQQSVFNRKVIKTSNTALKPWRAVTYPKQRRNSRQ</sequence>
<proteinExistence type="predicted"/>
<evidence type="ECO:0000313" key="1">
    <source>
        <dbReference type="EMBL" id="KAJ7378965.1"/>
    </source>
</evidence>
<evidence type="ECO:0000313" key="2">
    <source>
        <dbReference type="Proteomes" id="UP001163046"/>
    </source>
</evidence>